<reference evidence="3" key="1">
    <citation type="journal article" date="2019" name="Sci. Rep.">
        <title>Draft genome of Tanacetum cinerariifolium, the natural source of mosquito coil.</title>
        <authorList>
            <person name="Yamashiro T."/>
            <person name="Shiraishi A."/>
            <person name="Satake H."/>
            <person name="Nakayama K."/>
        </authorList>
    </citation>
    <scope>NUCLEOTIDE SEQUENCE</scope>
</reference>
<protein>
    <submittedName>
        <fullName evidence="3">Gag-Pol polyprotein</fullName>
    </submittedName>
</protein>
<dbReference type="AlphaFoldDB" id="A0A699IGT4"/>
<feature type="domain" description="Reverse transcriptase Ty1/copia-type" evidence="1">
    <location>
        <begin position="194"/>
        <end position="258"/>
    </location>
</feature>
<dbReference type="EMBL" id="BKCJ010299868">
    <property type="protein sequence ID" value="GEZ60752.1"/>
    <property type="molecule type" value="Genomic_DNA"/>
</dbReference>
<dbReference type="InterPro" id="IPR013103">
    <property type="entry name" value="RVT_2"/>
</dbReference>
<feature type="non-terminal residue" evidence="3">
    <location>
        <position position="1"/>
    </location>
</feature>
<evidence type="ECO:0000313" key="3">
    <source>
        <dbReference type="EMBL" id="GEZ60752.1"/>
    </source>
</evidence>
<dbReference type="InterPro" id="IPR025724">
    <property type="entry name" value="GAG-pre-integrase_dom"/>
</dbReference>
<accession>A0A699IGT4</accession>
<name>A0A699IGT4_TANCI</name>
<evidence type="ECO:0000259" key="1">
    <source>
        <dbReference type="Pfam" id="PF07727"/>
    </source>
</evidence>
<sequence>QFCHNDLEVAFRSNKFYVQNLEGDDLLIRARESNLYTIFILDMASSSPIYLLSKTTSINSWLWHRRLPHLNFGIINDLTKHDLVDDLPKFKYSKDHLCSAVESLTIDLDPSNMHEFHQVQPSTHIWTKSHPLEQVIGDPSKPMMTQNRLKTDSELGIYALTVNTLKLKNIKEAMSYHSWIESMQDELHQFGRLDVWELVPRLDGKNIIDVKWIWKNKSDADNIVIRNKSRLVAKGYKLEECIDFEESFALVARLEAVKPSGCSFLLLYIKTSQSFEWMLRLHFSMVH</sequence>
<feature type="domain" description="GAG-pre-integrase" evidence="2">
    <location>
        <begin position="37"/>
        <end position="100"/>
    </location>
</feature>
<organism evidence="3">
    <name type="scientific">Tanacetum cinerariifolium</name>
    <name type="common">Dalmatian daisy</name>
    <name type="synonym">Chrysanthemum cinerariifolium</name>
    <dbReference type="NCBI Taxonomy" id="118510"/>
    <lineage>
        <taxon>Eukaryota</taxon>
        <taxon>Viridiplantae</taxon>
        <taxon>Streptophyta</taxon>
        <taxon>Embryophyta</taxon>
        <taxon>Tracheophyta</taxon>
        <taxon>Spermatophyta</taxon>
        <taxon>Magnoliopsida</taxon>
        <taxon>eudicotyledons</taxon>
        <taxon>Gunneridae</taxon>
        <taxon>Pentapetalae</taxon>
        <taxon>asterids</taxon>
        <taxon>campanulids</taxon>
        <taxon>Asterales</taxon>
        <taxon>Asteraceae</taxon>
        <taxon>Asteroideae</taxon>
        <taxon>Anthemideae</taxon>
        <taxon>Anthemidinae</taxon>
        <taxon>Tanacetum</taxon>
    </lineage>
</organism>
<evidence type="ECO:0000259" key="2">
    <source>
        <dbReference type="Pfam" id="PF13976"/>
    </source>
</evidence>
<proteinExistence type="predicted"/>
<gene>
    <name evidence="3" type="ORF">Tci_532725</name>
</gene>
<dbReference type="Pfam" id="PF13976">
    <property type="entry name" value="gag_pre-integrs"/>
    <property type="match status" value="1"/>
</dbReference>
<dbReference type="Pfam" id="PF07727">
    <property type="entry name" value="RVT_2"/>
    <property type="match status" value="1"/>
</dbReference>
<comment type="caution">
    <text evidence="3">The sequence shown here is derived from an EMBL/GenBank/DDBJ whole genome shotgun (WGS) entry which is preliminary data.</text>
</comment>